<reference evidence="1 2" key="1">
    <citation type="submission" date="2019-07" db="EMBL/GenBank/DDBJ databases">
        <title>Genomics analysis of Aphanomyces spp. identifies a new class of oomycete effector associated with host adaptation.</title>
        <authorList>
            <person name="Gaulin E."/>
        </authorList>
    </citation>
    <scope>NUCLEOTIDE SEQUENCE [LARGE SCALE GENOMIC DNA]</scope>
    <source>
        <strain evidence="1 2">ATCC 201684</strain>
    </source>
</reference>
<organism evidence="1 2">
    <name type="scientific">Aphanomyces euteiches</name>
    <dbReference type="NCBI Taxonomy" id="100861"/>
    <lineage>
        <taxon>Eukaryota</taxon>
        <taxon>Sar</taxon>
        <taxon>Stramenopiles</taxon>
        <taxon>Oomycota</taxon>
        <taxon>Saprolegniomycetes</taxon>
        <taxon>Saprolegniales</taxon>
        <taxon>Verrucalvaceae</taxon>
        <taxon>Aphanomyces</taxon>
    </lineage>
</organism>
<dbReference type="EMBL" id="VJMJ01000184">
    <property type="protein sequence ID" value="KAF0728018.1"/>
    <property type="molecule type" value="Genomic_DNA"/>
</dbReference>
<gene>
    <name evidence="1" type="ORF">Ae201684_014124</name>
</gene>
<dbReference type="Proteomes" id="UP000481153">
    <property type="component" value="Unassembled WGS sequence"/>
</dbReference>
<sequence length="181" mass="20828">MEVRSQLSGQKKWANHMTSLMTPLRISMKQQGSHRLGEKLCTLTATQVSMVHEKNCLDFFLHTLGHQFAELLDLNPNGFYPNAWNSSLQVLQGLCRTLTGLTSNFFPHILNGIEMRALGRMFKSLNCILSIFQTFWRCGHKFFTRTVLHDYLIEYAFLAKVFYASEKRSRKSSIASTKTNE</sequence>
<accession>A0A6G0WL79</accession>
<keyword evidence="2" id="KW-1185">Reference proteome</keyword>
<proteinExistence type="predicted"/>
<evidence type="ECO:0000313" key="2">
    <source>
        <dbReference type="Proteomes" id="UP000481153"/>
    </source>
</evidence>
<protein>
    <submittedName>
        <fullName evidence="1">Uncharacterized protein</fullName>
    </submittedName>
</protein>
<dbReference type="AlphaFoldDB" id="A0A6G0WL79"/>
<name>A0A6G0WL79_9STRA</name>
<evidence type="ECO:0000313" key="1">
    <source>
        <dbReference type="EMBL" id="KAF0728018.1"/>
    </source>
</evidence>
<comment type="caution">
    <text evidence="1">The sequence shown here is derived from an EMBL/GenBank/DDBJ whole genome shotgun (WGS) entry which is preliminary data.</text>
</comment>